<protein>
    <recommendedName>
        <fullName evidence="4">Glycosyltransferase RgtA/B/C/D-like domain-containing protein</fullName>
    </recommendedName>
</protein>
<name>A0A178M8V5_9CHLR</name>
<feature type="transmembrane region" description="Helical" evidence="1">
    <location>
        <begin position="12"/>
        <end position="34"/>
    </location>
</feature>
<feature type="transmembrane region" description="Helical" evidence="1">
    <location>
        <begin position="133"/>
        <end position="152"/>
    </location>
</feature>
<sequence>MVANQRAFPRSAIWLTAIWLAAIISMAVPGLLWWAPWSLISSLLAVLSGVLLFTLPGLAVLRWLHPGPLLWFERLAYAASLSCAVIPFLLLISEPIGWRWNSLAAWLVMIIFAVLALWPASRIRRPARGQRRLIGWMVALLSVAAVGVRLFAVRDVPVGLFGDSYHHTVITQLLIDNGGLFRSWQPYAPAVTFTYHYAFHAMAAWWHWLAGIPATQAVVLVGQVMSGLAAPLFYLLTARLTNSRLTGLWAAVVVGFLSLYPAYYVNWGRYTQLAGQTVLPAAAIAWMGLIDGALQARRSWRSLAAPLALASIASAGLAFSHYRVAILAICFVVTYTLVALSRSGLVSWRTLGRLGGVGVLGALGAALLAWPWLWRVQQGQITRMAAQIVTTDVETRNPIALEIIGAAFQYGLFPLAAIGLASLLWQRKSGGLVLAVWAGLAWLVANPQLLGLTGQGLITAFAVLIGAYLVVTPVAGAGLLALMRLVALIIRQSQWRLSATMMTVQIVAGLVVVGWGAQIQAAMVDYNYQLATPADLQAAAWIRDNLPPDAAIFVNGFPAYGGYVYAGNDGGWWLTFLTGRRTNLLPMAVGFEAVDPPNLLSLIAEQHRAIQRYPIGSAEAAAELRALGFRYLYNGPAANPSGEYLDPVQIDAAPFYELIYRQDGVSIWRIR</sequence>
<feature type="transmembrane region" description="Helical" evidence="1">
    <location>
        <begin position="205"/>
        <end position="236"/>
    </location>
</feature>
<proteinExistence type="predicted"/>
<comment type="caution">
    <text evidence="2">The sequence shown here is derived from an EMBL/GenBank/DDBJ whole genome shotgun (WGS) entry which is preliminary data.</text>
</comment>
<dbReference type="STRING" id="1707952.A6A03_17045"/>
<feature type="transmembrane region" description="Helical" evidence="1">
    <location>
        <begin position="403"/>
        <end position="425"/>
    </location>
</feature>
<dbReference type="Pfam" id="PF20176">
    <property type="entry name" value="DUF6541"/>
    <property type="match status" value="1"/>
</dbReference>
<keyword evidence="1" id="KW-0472">Membrane</keyword>
<dbReference type="AlphaFoldDB" id="A0A178M8V5"/>
<keyword evidence="1" id="KW-0812">Transmembrane</keyword>
<feature type="transmembrane region" description="Helical" evidence="1">
    <location>
        <begin position="104"/>
        <end position="121"/>
    </location>
</feature>
<feature type="transmembrane region" description="Helical" evidence="1">
    <location>
        <begin position="75"/>
        <end position="92"/>
    </location>
</feature>
<dbReference type="EMBL" id="LWQS01000068">
    <property type="protein sequence ID" value="OAN44324.1"/>
    <property type="molecule type" value="Genomic_DNA"/>
</dbReference>
<organism evidence="2 3">
    <name type="scientific">Chloroflexus islandicus</name>
    <dbReference type="NCBI Taxonomy" id="1707952"/>
    <lineage>
        <taxon>Bacteria</taxon>
        <taxon>Bacillati</taxon>
        <taxon>Chloroflexota</taxon>
        <taxon>Chloroflexia</taxon>
        <taxon>Chloroflexales</taxon>
        <taxon>Chloroflexineae</taxon>
        <taxon>Chloroflexaceae</taxon>
        <taxon>Chloroflexus</taxon>
    </lineage>
</organism>
<evidence type="ECO:0000313" key="2">
    <source>
        <dbReference type="EMBL" id="OAN44324.1"/>
    </source>
</evidence>
<evidence type="ECO:0008006" key="4">
    <source>
        <dbReference type="Google" id="ProtNLM"/>
    </source>
</evidence>
<feature type="transmembrane region" description="Helical" evidence="1">
    <location>
        <begin position="40"/>
        <end position="63"/>
    </location>
</feature>
<feature type="transmembrane region" description="Helical" evidence="1">
    <location>
        <begin position="273"/>
        <end position="290"/>
    </location>
</feature>
<gene>
    <name evidence="2" type="ORF">A6A03_17045</name>
</gene>
<dbReference type="Proteomes" id="UP000078287">
    <property type="component" value="Unassembled WGS sequence"/>
</dbReference>
<keyword evidence="1" id="KW-1133">Transmembrane helix</keyword>
<feature type="transmembrane region" description="Helical" evidence="1">
    <location>
        <begin position="432"/>
        <end position="450"/>
    </location>
</feature>
<feature type="transmembrane region" description="Helical" evidence="1">
    <location>
        <begin position="302"/>
        <end position="319"/>
    </location>
</feature>
<evidence type="ECO:0000256" key="1">
    <source>
        <dbReference type="SAM" id="Phobius"/>
    </source>
</evidence>
<feature type="transmembrane region" description="Helical" evidence="1">
    <location>
        <begin position="495"/>
        <end position="517"/>
    </location>
</feature>
<evidence type="ECO:0000313" key="3">
    <source>
        <dbReference type="Proteomes" id="UP000078287"/>
    </source>
</evidence>
<keyword evidence="3" id="KW-1185">Reference proteome</keyword>
<feature type="transmembrane region" description="Helical" evidence="1">
    <location>
        <begin position="354"/>
        <end position="374"/>
    </location>
</feature>
<feature type="transmembrane region" description="Helical" evidence="1">
    <location>
        <begin position="325"/>
        <end position="342"/>
    </location>
</feature>
<reference evidence="2 3" key="1">
    <citation type="submission" date="2016-04" db="EMBL/GenBank/DDBJ databases">
        <title>Chloroflexus islandicus sp. nov., a thermophilic filamentous anoxygenic phototrophic bacterium from geyser Strokkur (Iceland).</title>
        <authorList>
            <person name="Gaisin V.A."/>
            <person name="Kalashnikov A.M."/>
            <person name="Sukhacheva M.V."/>
            <person name="Grouzdev D.S."/>
            <person name="Ivanov T.M."/>
            <person name="Kuznetsov B."/>
            <person name="Gorlenko V.M."/>
        </authorList>
    </citation>
    <scope>NUCLEOTIDE SEQUENCE [LARGE SCALE GENOMIC DNA]</scope>
    <source>
        <strain evidence="3">isl-2</strain>
    </source>
</reference>
<feature type="transmembrane region" description="Helical" evidence="1">
    <location>
        <begin position="248"/>
        <end position="267"/>
    </location>
</feature>
<feature type="transmembrane region" description="Helical" evidence="1">
    <location>
        <begin position="456"/>
        <end position="483"/>
    </location>
</feature>
<dbReference type="InterPro" id="IPR046671">
    <property type="entry name" value="DUF6541"/>
</dbReference>
<accession>A0A178M8V5</accession>